<evidence type="ECO:0000256" key="1">
    <source>
        <dbReference type="ARBA" id="ARBA00022884"/>
    </source>
</evidence>
<evidence type="ECO:0000259" key="4">
    <source>
        <dbReference type="SMART" id="SM00363"/>
    </source>
</evidence>
<dbReference type="AlphaFoldDB" id="A0A7G9GMI2"/>
<dbReference type="InterPro" id="IPR002877">
    <property type="entry name" value="RNA_MeTrfase_FtsJ_dom"/>
</dbReference>
<dbReference type="Proteomes" id="UP000515856">
    <property type="component" value="Chromosome"/>
</dbReference>
<keyword evidence="6" id="KW-1185">Reference proteome</keyword>
<dbReference type="Pfam" id="PF01728">
    <property type="entry name" value="FtsJ"/>
    <property type="match status" value="1"/>
</dbReference>
<dbReference type="PROSITE" id="PS50889">
    <property type="entry name" value="S4"/>
    <property type="match status" value="1"/>
</dbReference>
<dbReference type="GO" id="GO:0032259">
    <property type="term" value="P:methylation"/>
    <property type="evidence" value="ECO:0007669"/>
    <property type="project" value="UniProtKB-KW"/>
</dbReference>
<evidence type="ECO:0000313" key="5">
    <source>
        <dbReference type="EMBL" id="QNM12014.1"/>
    </source>
</evidence>
<dbReference type="EMBL" id="CP060636">
    <property type="protein sequence ID" value="QNM12014.1"/>
    <property type="molecule type" value="Genomic_DNA"/>
</dbReference>
<dbReference type="GO" id="GO:0003723">
    <property type="term" value="F:RNA binding"/>
    <property type="evidence" value="ECO:0007669"/>
    <property type="project" value="UniProtKB-KW"/>
</dbReference>
<sequence length="260" mass="29529">MRIDQYLVEHGYVTTRSKAQDAIKAQRVSVNQHIITKNSFQVKDEDDVQVASSQLSFVSRAGFKLYDVIEDFQLNLKDRICMDVGASTGGFSDVCLREGAKLVYALDVGSDQLDPALRNDPRIINMEHTNCRYLTKDMFDQIPTFACMDVSFISIKLILPAIKEVMDDVELVALVKPQFEAGKEHIGKHGIVKDKKIHVQVLKDMISYVQEVGLYVHHLQSSSILGRDGNKEFVMHIKSEPTKKSFDLKRIVEEQKIIRT</sequence>
<dbReference type="SUPFAM" id="SSF53335">
    <property type="entry name" value="S-adenosyl-L-methionine-dependent methyltransferases"/>
    <property type="match status" value="1"/>
</dbReference>
<dbReference type="Pfam" id="PF01479">
    <property type="entry name" value="S4"/>
    <property type="match status" value="1"/>
</dbReference>
<dbReference type="InterPro" id="IPR047048">
    <property type="entry name" value="TlyA"/>
</dbReference>
<dbReference type="Gene3D" id="3.10.290.10">
    <property type="entry name" value="RNA-binding S4 domain"/>
    <property type="match status" value="1"/>
</dbReference>
<reference evidence="5 6" key="1">
    <citation type="submission" date="2020-08" db="EMBL/GenBank/DDBJ databases">
        <authorList>
            <person name="Liu C."/>
            <person name="Sun Q."/>
        </authorList>
    </citation>
    <scope>NUCLEOTIDE SEQUENCE [LARGE SCALE GENOMIC DNA]</scope>
    <source>
        <strain evidence="5 6">NSJ-61</strain>
    </source>
</reference>
<dbReference type="PANTHER" id="PTHR32319">
    <property type="entry name" value="BACTERIAL HEMOLYSIN-LIKE PROTEIN"/>
    <property type="match status" value="1"/>
</dbReference>
<keyword evidence="5" id="KW-0489">Methyltransferase</keyword>
<dbReference type="InterPro" id="IPR029063">
    <property type="entry name" value="SAM-dependent_MTases_sf"/>
</dbReference>
<dbReference type="InterPro" id="IPR002942">
    <property type="entry name" value="S4_RNA-bd"/>
</dbReference>
<dbReference type="SUPFAM" id="SSF55174">
    <property type="entry name" value="Alpha-L RNA-binding motif"/>
    <property type="match status" value="1"/>
</dbReference>
<dbReference type="RefSeq" id="WP_117453648.1">
    <property type="nucleotide sequence ID" value="NZ_CP060636.1"/>
</dbReference>
<dbReference type="SMART" id="SM00363">
    <property type="entry name" value="S4"/>
    <property type="match status" value="1"/>
</dbReference>
<feature type="domain" description="RNA-binding S4" evidence="4">
    <location>
        <begin position="1"/>
        <end position="63"/>
    </location>
</feature>
<dbReference type="Gene3D" id="3.40.50.150">
    <property type="entry name" value="Vaccinia Virus protein VP39"/>
    <property type="match status" value="1"/>
</dbReference>
<evidence type="ECO:0000256" key="2">
    <source>
        <dbReference type="ARBA" id="ARBA00029460"/>
    </source>
</evidence>
<proteinExistence type="inferred from homology"/>
<evidence type="ECO:0000256" key="3">
    <source>
        <dbReference type="PROSITE-ProRule" id="PRU00182"/>
    </source>
</evidence>
<evidence type="ECO:0000313" key="6">
    <source>
        <dbReference type="Proteomes" id="UP000515856"/>
    </source>
</evidence>
<name>A0A7G9GMI2_9FIRM</name>
<dbReference type="PIRSF" id="PIRSF005578">
    <property type="entry name" value="TlyA"/>
    <property type="match status" value="1"/>
</dbReference>
<dbReference type="NCBIfam" id="TIGR00478">
    <property type="entry name" value="tly"/>
    <property type="match status" value="1"/>
</dbReference>
<dbReference type="KEGG" id="ehn:H9Q80_17495"/>
<accession>A0A7G9GMI2</accession>
<gene>
    <name evidence="5" type="ORF">H9Q80_17495</name>
</gene>
<keyword evidence="1 3" id="KW-0694">RNA-binding</keyword>
<dbReference type="CDD" id="cd00165">
    <property type="entry name" value="S4"/>
    <property type="match status" value="1"/>
</dbReference>
<dbReference type="InterPro" id="IPR036986">
    <property type="entry name" value="S4_RNA-bd_sf"/>
</dbReference>
<dbReference type="PANTHER" id="PTHR32319:SF0">
    <property type="entry name" value="BACTERIAL HEMOLYSIN-LIKE PROTEIN"/>
    <property type="match status" value="1"/>
</dbReference>
<organism evidence="5 6">
    <name type="scientific">[Eubacterium] hominis</name>
    <dbReference type="NCBI Taxonomy" id="2764325"/>
    <lineage>
        <taxon>Bacteria</taxon>
        <taxon>Bacillati</taxon>
        <taxon>Bacillota</taxon>
        <taxon>Erysipelotrichia</taxon>
        <taxon>Erysipelotrichales</taxon>
        <taxon>Erysipelotrichaceae</taxon>
        <taxon>Amedibacillus</taxon>
    </lineage>
</organism>
<dbReference type="InterPro" id="IPR004538">
    <property type="entry name" value="Hemolysin_A/TlyA"/>
</dbReference>
<comment type="similarity">
    <text evidence="2">Belongs to the TlyA family.</text>
</comment>
<dbReference type="GO" id="GO:0008168">
    <property type="term" value="F:methyltransferase activity"/>
    <property type="evidence" value="ECO:0007669"/>
    <property type="project" value="UniProtKB-KW"/>
</dbReference>
<protein>
    <submittedName>
        <fullName evidence="5">TlyA family RNA methyltransferase</fullName>
    </submittedName>
</protein>
<keyword evidence="5" id="KW-0808">Transferase</keyword>